<dbReference type="InterPro" id="IPR050295">
    <property type="entry name" value="Plant_2OG-oxidoreductases"/>
</dbReference>
<dbReference type="AlphaFoldDB" id="A0A7N2MJQ9"/>
<reference evidence="5 6" key="1">
    <citation type="journal article" date="2016" name="G3 (Bethesda)">
        <title>First Draft Assembly and Annotation of the Genome of a California Endemic Oak Quercus lobata Nee (Fagaceae).</title>
        <authorList>
            <person name="Sork V.L."/>
            <person name="Fitz-Gibbon S.T."/>
            <person name="Puiu D."/>
            <person name="Crepeau M."/>
            <person name="Gugger P.F."/>
            <person name="Sherman R."/>
            <person name="Stevens K."/>
            <person name="Langley C.H."/>
            <person name="Pellegrini M."/>
            <person name="Salzberg S.L."/>
        </authorList>
    </citation>
    <scope>NUCLEOTIDE SEQUENCE [LARGE SCALE GENOMIC DNA]</scope>
    <source>
        <strain evidence="5 6">cv. SW786</strain>
    </source>
</reference>
<keyword evidence="1" id="KW-0479">Metal-binding</keyword>
<keyword evidence="3" id="KW-0408">Iron</keyword>
<dbReference type="Proteomes" id="UP000594261">
    <property type="component" value="Chromosome 9"/>
</dbReference>
<evidence type="ECO:0000256" key="1">
    <source>
        <dbReference type="ARBA" id="ARBA00022723"/>
    </source>
</evidence>
<dbReference type="InterPro" id="IPR005123">
    <property type="entry name" value="Oxoglu/Fe-dep_dioxygenase_dom"/>
</dbReference>
<protein>
    <recommendedName>
        <fullName evidence="4">Fe2OG dioxygenase domain-containing protein</fullName>
    </recommendedName>
</protein>
<evidence type="ECO:0000256" key="3">
    <source>
        <dbReference type="ARBA" id="ARBA00023004"/>
    </source>
</evidence>
<dbReference type="GO" id="GO:0031418">
    <property type="term" value="F:L-ascorbic acid binding"/>
    <property type="evidence" value="ECO:0007669"/>
    <property type="project" value="UniProtKB-KW"/>
</dbReference>
<evidence type="ECO:0000313" key="5">
    <source>
        <dbReference type="EnsemblPlants" id="QL09p029757:mrna"/>
    </source>
</evidence>
<evidence type="ECO:0000313" key="6">
    <source>
        <dbReference type="Proteomes" id="UP000594261"/>
    </source>
</evidence>
<dbReference type="SUPFAM" id="SSF51197">
    <property type="entry name" value="Clavaminate synthase-like"/>
    <property type="match status" value="1"/>
</dbReference>
<name>A0A7N2MJQ9_QUELO</name>
<dbReference type="Gene3D" id="2.60.120.330">
    <property type="entry name" value="B-lactam Antibiotic, Isopenicillin N Synthase, Chain"/>
    <property type="match status" value="1"/>
</dbReference>
<dbReference type="Pfam" id="PF03171">
    <property type="entry name" value="2OG-FeII_Oxy"/>
    <property type="match status" value="1"/>
</dbReference>
<evidence type="ECO:0000256" key="2">
    <source>
        <dbReference type="ARBA" id="ARBA00022896"/>
    </source>
</evidence>
<evidence type="ECO:0000259" key="4">
    <source>
        <dbReference type="PROSITE" id="PS51471"/>
    </source>
</evidence>
<feature type="domain" description="Fe2OG dioxygenase" evidence="4">
    <location>
        <begin position="11"/>
        <end position="105"/>
    </location>
</feature>
<reference evidence="5" key="2">
    <citation type="submission" date="2021-01" db="UniProtKB">
        <authorList>
            <consortium name="EnsemblPlants"/>
        </authorList>
    </citation>
    <scope>IDENTIFICATION</scope>
</reference>
<dbReference type="EnsemblPlants" id="QL09p029757:mrna">
    <property type="protein sequence ID" value="QL09p029757:mrna"/>
    <property type="gene ID" value="QL09p029757"/>
</dbReference>
<organism evidence="5 6">
    <name type="scientific">Quercus lobata</name>
    <name type="common">Valley oak</name>
    <dbReference type="NCBI Taxonomy" id="97700"/>
    <lineage>
        <taxon>Eukaryota</taxon>
        <taxon>Viridiplantae</taxon>
        <taxon>Streptophyta</taxon>
        <taxon>Embryophyta</taxon>
        <taxon>Tracheophyta</taxon>
        <taxon>Spermatophyta</taxon>
        <taxon>Magnoliopsida</taxon>
        <taxon>eudicotyledons</taxon>
        <taxon>Gunneridae</taxon>
        <taxon>Pentapetalae</taxon>
        <taxon>rosids</taxon>
        <taxon>fabids</taxon>
        <taxon>Fagales</taxon>
        <taxon>Fagaceae</taxon>
        <taxon>Quercus</taxon>
    </lineage>
</organism>
<dbReference type="GO" id="GO:0046872">
    <property type="term" value="F:metal ion binding"/>
    <property type="evidence" value="ECO:0007669"/>
    <property type="project" value="UniProtKB-KW"/>
</dbReference>
<dbReference type="InterPro" id="IPR044861">
    <property type="entry name" value="IPNS-like_FE2OG_OXY"/>
</dbReference>
<proteinExistence type="predicted"/>
<keyword evidence="6" id="KW-1185">Reference proteome</keyword>
<dbReference type="InterPro" id="IPR027443">
    <property type="entry name" value="IPNS-like_sf"/>
</dbReference>
<accession>A0A7N2MJQ9</accession>
<keyword evidence="2" id="KW-0847">Vitamin C</keyword>
<dbReference type="Gramene" id="QL09p029757:mrna">
    <property type="protein sequence ID" value="QL09p029757:mrna"/>
    <property type="gene ID" value="QL09p029757"/>
</dbReference>
<dbReference type="InParanoid" id="A0A7N2MJQ9"/>
<dbReference type="EMBL" id="LRBV02000009">
    <property type="status" value="NOT_ANNOTATED_CDS"/>
    <property type="molecule type" value="Genomic_DNA"/>
</dbReference>
<dbReference type="PANTHER" id="PTHR47991">
    <property type="entry name" value="OXOGLUTARATE/IRON-DEPENDENT DIOXYGENASE"/>
    <property type="match status" value="1"/>
</dbReference>
<dbReference type="OMA" id="HKANWIT"/>
<dbReference type="PROSITE" id="PS51471">
    <property type="entry name" value="FE2OG_OXY"/>
    <property type="match status" value="1"/>
</dbReference>
<sequence length="154" mass="17371">MKLESGCDFITPNDYPLHPYSENQLGQAPHYDPGLLILLLPGLSNGLQLEHHGKWINANPQPNSIVVSIADQIEILTNGKYKSVFHRVVLNNNVRRISLPLFIGPSLDTMVSPLPECVDEHHPPAYLVKTYKELLEANQYHEIDVKSCLKNVRL</sequence>